<reference evidence="6 7" key="1">
    <citation type="submission" date="2016-10" db="EMBL/GenBank/DDBJ databases">
        <authorList>
            <person name="de Groot N.N."/>
        </authorList>
    </citation>
    <scope>NUCLEOTIDE SEQUENCE [LARGE SCALE GENOMIC DNA]</scope>
    <source>
        <strain evidence="6 7">DSM 25294</strain>
    </source>
</reference>
<keyword evidence="7" id="KW-1185">Reference proteome</keyword>
<dbReference type="SUPFAM" id="SSF46785">
    <property type="entry name" value="Winged helix' DNA-binding domain"/>
    <property type="match status" value="1"/>
</dbReference>
<dbReference type="STRING" id="571298.SAMN04488026_100150"/>
<evidence type="ECO:0000313" key="6">
    <source>
        <dbReference type="EMBL" id="SDI18882.1"/>
    </source>
</evidence>
<dbReference type="InterPro" id="IPR005471">
    <property type="entry name" value="Tscrpt_reg_IclR_N"/>
</dbReference>
<keyword evidence="2" id="KW-0238">DNA-binding</keyword>
<dbReference type="InterPro" id="IPR036388">
    <property type="entry name" value="WH-like_DNA-bd_sf"/>
</dbReference>
<dbReference type="PROSITE" id="PS51077">
    <property type="entry name" value="HTH_ICLR"/>
    <property type="match status" value="1"/>
</dbReference>
<dbReference type="RefSeq" id="WP_093147125.1">
    <property type="nucleotide sequence ID" value="NZ_FNEK01000001.1"/>
</dbReference>
<feature type="domain" description="HTH iclR-type" evidence="4">
    <location>
        <begin position="4"/>
        <end position="66"/>
    </location>
</feature>
<dbReference type="SUPFAM" id="SSF55781">
    <property type="entry name" value="GAF domain-like"/>
    <property type="match status" value="1"/>
</dbReference>
<dbReference type="Gene3D" id="1.10.10.10">
    <property type="entry name" value="Winged helix-like DNA-binding domain superfamily/Winged helix DNA-binding domain"/>
    <property type="match status" value="1"/>
</dbReference>
<dbReference type="PROSITE" id="PS51078">
    <property type="entry name" value="ICLR_ED"/>
    <property type="match status" value="1"/>
</dbReference>
<dbReference type="EMBL" id="FNEK01000001">
    <property type="protein sequence ID" value="SDI18882.1"/>
    <property type="molecule type" value="Genomic_DNA"/>
</dbReference>
<dbReference type="GO" id="GO:0045892">
    <property type="term" value="P:negative regulation of DNA-templated transcription"/>
    <property type="evidence" value="ECO:0007669"/>
    <property type="project" value="TreeGrafter"/>
</dbReference>
<dbReference type="InterPro" id="IPR014757">
    <property type="entry name" value="Tscrpt_reg_IclR_C"/>
</dbReference>
<dbReference type="PANTHER" id="PTHR30136:SF7">
    <property type="entry name" value="HTH-TYPE TRANSCRIPTIONAL REGULATOR KDGR-RELATED"/>
    <property type="match status" value="1"/>
</dbReference>
<dbReference type="GO" id="GO:0003700">
    <property type="term" value="F:DNA-binding transcription factor activity"/>
    <property type="evidence" value="ECO:0007669"/>
    <property type="project" value="TreeGrafter"/>
</dbReference>
<gene>
    <name evidence="6" type="ORF">SAMN04488026_100150</name>
</gene>
<dbReference type="AlphaFoldDB" id="A0A1G8IJ76"/>
<evidence type="ECO:0000259" key="5">
    <source>
        <dbReference type="PROSITE" id="PS51078"/>
    </source>
</evidence>
<keyword evidence="3" id="KW-0804">Transcription</keyword>
<evidence type="ECO:0000256" key="1">
    <source>
        <dbReference type="ARBA" id="ARBA00023015"/>
    </source>
</evidence>
<dbReference type="Gene3D" id="3.30.450.40">
    <property type="match status" value="1"/>
</dbReference>
<dbReference type="SMART" id="SM00346">
    <property type="entry name" value="HTH_ICLR"/>
    <property type="match status" value="1"/>
</dbReference>
<organism evidence="6 7">
    <name type="scientific">Aliiruegeria lutimaris</name>
    <dbReference type="NCBI Taxonomy" id="571298"/>
    <lineage>
        <taxon>Bacteria</taxon>
        <taxon>Pseudomonadati</taxon>
        <taxon>Pseudomonadota</taxon>
        <taxon>Alphaproteobacteria</taxon>
        <taxon>Rhodobacterales</taxon>
        <taxon>Roseobacteraceae</taxon>
        <taxon>Aliiruegeria</taxon>
    </lineage>
</organism>
<dbReference type="GO" id="GO:0003677">
    <property type="term" value="F:DNA binding"/>
    <property type="evidence" value="ECO:0007669"/>
    <property type="project" value="UniProtKB-KW"/>
</dbReference>
<dbReference type="OrthoDB" id="8357778at2"/>
<protein>
    <submittedName>
        <fullName evidence="6">Transcriptional regulator, IclR family</fullName>
    </submittedName>
</protein>
<dbReference type="Pfam" id="PF09339">
    <property type="entry name" value="HTH_IclR"/>
    <property type="match status" value="1"/>
</dbReference>
<evidence type="ECO:0000259" key="4">
    <source>
        <dbReference type="PROSITE" id="PS51077"/>
    </source>
</evidence>
<feature type="domain" description="IclR-ED" evidence="5">
    <location>
        <begin position="67"/>
        <end position="250"/>
    </location>
</feature>
<dbReference type="Pfam" id="PF01614">
    <property type="entry name" value="IclR_C"/>
    <property type="match status" value="1"/>
</dbReference>
<dbReference type="InterPro" id="IPR029016">
    <property type="entry name" value="GAF-like_dom_sf"/>
</dbReference>
<dbReference type="Proteomes" id="UP000199382">
    <property type="component" value="Unassembled WGS sequence"/>
</dbReference>
<dbReference type="InterPro" id="IPR036390">
    <property type="entry name" value="WH_DNA-bd_sf"/>
</dbReference>
<keyword evidence="1" id="KW-0805">Transcription regulation</keyword>
<dbReference type="FunFam" id="1.10.10.10:FF:000056">
    <property type="entry name" value="IclR family transcriptional regulator"/>
    <property type="match status" value="1"/>
</dbReference>
<accession>A0A1G8IJ76</accession>
<dbReference type="InterPro" id="IPR050707">
    <property type="entry name" value="HTH_MetabolicPath_Reg"/>
</dbReference>
<evidence type="ECO:0000313" key="7">
    <source>
        <dbReference type="Proteomes" id="UP000199382"/>
    </source>
</evidence>
<sequence>MPIIQSVQRALQILDLYDEATPELKITEISNRLGLHKSTLHALLKTLQEQGYIDQNAENGKYRLGLKLVERGTLVVNSIDLRGRANPFLAALSRRTGKTTHLGILDGRDGVYFDKIEGRGELIAYSRIGRRLPVHCTAIGKSLLAWRPLEEVRNLLMDHSFSAETENTISGLDAFLAELGKVRAQGFALDEEELRNGVLCVAAPIFDHAGHVAAAASLSTLTLDTTRRQFDALIPEVRDCARAISEAIGRG</sequence>
<dbReference type="PANTHER" id="PTHR30136">
    <property type="entry name" value="HELIX-TURN-HELIX TRANSCRIPTIONAL REGULATOR, ICLR FAMILY"/>
    <property type="match status" value="1"/>
</dbReference>
<proteinExistence type="predicted"/>
<evidence type="ECO:0000256" key="3">
    <source>
        <dbReference type="ARBA" id="ARBA00023163"/>
    </source>
</evidence>
<evidence type="ECO:0000256" key="2">
    <source>
        <dbReference type="ARBA" id="ARBA00023125"/>
    </source>
</evidence>
<name>A0A1G8IJ76_9RHOB</name>